<dbReference type="Pfam" id="PF00703">
    <property type="entry name" value="Glyco_hydro_2"/>
    <property type="match status" value="1"/>
</dbReference>
<dbReference type="InterPro" id="IPR006103">
    <property type="entry name" value="Glyco_hydro_2_cat"/>
</dbReference>
<comment type="similarity">
    <text evidence="1 5">Belongs to the glycosyl hydrolase 2 family.</text>
</comment>
<evidence type="ECO:0000256" key="3">
    <source>
        <dbReference type="ARBA" id="ARBA00022801"/>
    </source>
</evidence>
<dbReference type="InterPro" id="IPR013783">
    <property type="entry name" value="Ig-like_fold"/>
</dbReference>
<dbReference type="Gene3D" id="2.60.40.10">
    <property type="entry name" value="Immunoglobulins"/>
    <property type="match status" value="1"/>
</dbReference>
<evidence type="ECO:0000259" key="9">
    <source>
        <dbReference type="Pfam" id="PF02837"/>
    </source>
</evidence>
<dbReference type="SUPFAM" id="SSF51011">
    <property type="entry name" value="Glycosyl hydrolase domain"/>
    <property type="match status" value="1"/>
</dbReference>
<dbReference type="SUPFAM" id="SSF74650">
    <property type="entry name" value="Galactose mutarotase-like"/>
    <property type="match status" value="1"/>
</dbReference>
<evidence type="ECO:0000313" key="13">
    <source>
        <dbReference type="EMBL" id="BBK85617.1"/>
    </source>
</evidence>
<evidence type="ECO:0000256" key="5">
    <source>
        <dbReference type="RuleBase" id="RU361154"/>
    </source>
</evidence>
<feature type="domain" description="Glycoside hydrolase family 2 catalytic" evidence="8">
    <location>
        <begin position="904"/>
        <end position="1219"/>
    </location>
</feature>
<dbReference type="InterPro" id="IPR008979">
    <property type="entry name" value="Galactose-bd-like_sf"/>
</dbReference>
<dbReference type="SUPFAM" id="SSF51445">
    <property type="entry name" value="(Trans)glycosidases"/>
    <property type="match status" value="2"/>
</dbReference>
<feature type="domain" description="DUF5110" evidence="11">
    <location>
        <begin position="540"/>
        <end position="594"/>
    </location>
</feature>
<dbReference type="NCBIfam" id="NF007538">
    <property type="entry name" value="PRK10150.1"/>
    <property type="match status" value="1"/>
</dbReference>
<keyword evidence="4 5" id="KW-0326">Glycosidase</keyword>
<feature type="domain" description="Glycoside hydrolase family 31 TIM barrel" evidence="7">
    <location>
        <begin position="92"/>
        <end position="421"/>
    </location>
</feature>
<comment type="similarity">
    <text evidence="2">Belongs to the glycosyl hydrolase 31 family.</text>
</comment>
<dbReference type="Gene3D" id="3.20.20.80">
    <property type="entry name" value="Glycosidases"/>
    <property type="match status" value="2"/>
</dbReference>
<dbReference type="EMBL" id="AP019723">
    <property type="protein sequence ID" value="BBK85617.1"/>
    <property type="molecule type" value="Genomic_DNA"/>
</dbReference>
<evidence type="ECO:0000313" key="14">
    <source>
        <dbReference type="Proteomes" id="UP000318594"/>
    </source>
</evidence>
<dbReference type="PROSITE" id="PS00719">
    <property type="entry name" value="GLYCOSYL_HYDROL_F2_1"/>
    <property type="match status" value="1"/>
</dbReference>
<dbReference type="SUPFAM" id="SSF49785">
    <property type="entry name" value="Galactose-binding domain-like"/>
    <property type="match status" value="1"/>
</dbReference>
<dbReference type="Pfam" id="PF13802">
    <property type="entry name" value="Gal_mutarotas_2"/>
    <property type="match status" value="1"/>
</dbReference>
<dbReference type="Proteomes" id="UP000318594">
    <property type="component" value="Chromosome"/>
</dbReference>
<evidence type="ECO:0000259" key="7">
    <source>
        <dbReference type="Pfam" id="PF01055"/>
    </source>
</evidence>
<dbReference type="InterPro" id="IPR048395">
    <property type="entry name" value="Glyco_hydro_31_C"/>
</dbReference>
<reference evidence="13 14" key="1">
    <citation type="submission" date="2019-06" db="EMBL/GenBank/DDBJ databases">
        <title>Complete genome sequence of Cutibacterium acnes subsp. acnes NBRC 107605.</title>
        <authorList>
            <person name="Miura T."/>
            <person name="Furukawa M."/>
            <person name="Shimamura M."/>
            <person name="Ohyama Y."/>
            <person name="Yamazoe A."/>
            <person name="Kawasaki H."/>
        </authorList>
    </citation>
    <scope>NUCLEOTIDE SEQUENCE [LARGE SCALE GENOMIC DNA]</scope>
    <source>
        <strain evidence="13 14">NBRC 107605</strain>
    </source>
</reference>
<protein>
    <recommendedName>
        <fullName evidence="5">Beta-galactosidase</fullName>
        <ecNumber evidence="5">3.2.1.23</ecNumber>
    </recommendedName>
    <alternativeName>
        <fullName evidence="5">Lactase</fullName>
    </alternativeName>
</protein>
<proteinExistence type="inferred from homology"/>
<evidence type="ECO:0000259" key="12">
    <source>
        <dbReference type="Pfam" id="PF21365"/>
    </source>
</evidence>
<dbReference type="EC" id="3.2.1.23" evidence="5"/>
<organism evidence="13 14">
    <name type="scientific">Cutibacterium acnes subsp. acnes</name>
    <dbReference type="NCBI Taxonomy" id="1734925"/>
    <lineage>
        <taxon>Bacteria</taxon>
        <taxon>Bacillati</taxon>
        <taxon>Actinomycetota</taxon>
        <taxon>Actinomycetes</taxon>
        <taxon>Propionibacteriales</taxon>
        <taxon>Propionibacteriaceae</taxon>
        <taxon>Cutibacterium</taxon>
    </lineage>
</organism>
<evidence type="ECO:0000256" key="4">
    <source>
        <dbReference type="ARBA" id="ARBA00023295"/>
    </source>
</evidence>
<feature type="domain" description="Glycoside hydrolase family 31 N-terminal" evidence="10">
    <location>
        <begin position="2"/>
        <end position="45"/>
    </location>
</feature>
<dbReference type="PANTHER" id="PTHR10066">
    <property type="entry name" value="BETA-GLUCURONIDASE"/>
    <property type="match status" value="1"/>
</dbReference>
<dbReference type="InterPro" id="IPR011013">
    <property type="entry name" value="Gal_mutarotase_sf_dom"/>
</dbReference>
<dbReference type="InterPro" id="IPR025887">
    <property type="entry name" value="Glyco_hydro_31_N_dom"/>
</dbReference>
<dbReference type="Gene3D" id="2.60.40.1760">
    <property type="entry name" value="glycosyl hydrolase (family 31)"/>
    <property type="match status" value="1"/>
</dbReference>
<dbReference type="PROSITE" id="PS00608">
    <property type="entry name" value="GLYCOSYL_HYDROL_F2_2"/>
    <property type="match status" value="1"/>
</dbReference>
<accession>A0ABM7H138</accession>
<dbReference type="InterPro" id="IPR023230">
    <property type="entry name" value="Glyco_hydro_2_CS"/>
</dbReference>
<dbReference type="InterPro" id="IPR013780">
    <property type="entry name" value="Glyco_hydro_b"/>
</dbReference>
<dbReference type="InterPro" id="IPR023232">
    <property type="entry name" value="Glyco_hydro_2_AS"/>
</dbReference>
<dbReference type="Pfam" id="PF02837">
    <property type="entry name" value="Glyco_hydro_2_N"/>
    <property type="match status" value="1"/>
</dbReference>
<dbReference type="InterPro" id="IPR036156">
    <property type="entry name" value="Beta-gal/glucu_dom_sf"/>
</dbReference>
<feature type="domain" description="Glycosyl hydrolases family 2 sugar binding" evidence="9">
    <location>
        <begin position="641"/>
        <end position="807"/>
    </location>
</feature>
<evidence type="ECO:0000259" key="8">
    <source>
        <dbReference type="Pfam" id="PF02836"/>
    </source>
</evidence>
<name>A0ABM7H138_CUTAC</name>
<dbReference type="Gene3D" id="2.60.120.260">
    <property type="entry name" value="Galactose-binding domain-like"/>
    <property type="match status" value="1"/>
</dbReference>
<dbReference type="Pfam" id="PF17137">
    <property type="entry name" value="DUF5110"/>
    <property type="match status" value="1"/>
</dbReference>
<dbReference type="InterPro" id="IPR006102">
    <property type="entry name" value="Ig-like_GH2"/>
</dbReference>
<comment type="catalytic activity">
    <reaction evidence="5">
        <text>Hydrolysis of terminal non-reducing beta-D-galactose residues in beta-D-galactosides.</text>
        <dbReference type="EC" id="3.2.1.23"/>
    </reaction>
</comment>
<feature type="domain" description="Glycosyl hydrolase family 31 C-terminal" evidence="12">
    <location>
        <begin position="431"/>
        <end position="511"/>
    </location>
</feature>
<dbReference type="Pfam" id="PF21365">
    <property type="entry name" value="Glyco_hydro_31_3rd"/>
    <property type="match status" value="1"/>
</dbReference>
<sequence>MRCLDALGYDAGSTDPLYKHVPFLMTRTANGAFGIFYDNLSASRFNLGAEVDNYHRPFTSWQAGHGDIDYWVMTADHLCDLTPQILRLTGNPAFLPRWALGYSGSTMHYTDAPDASCQLLKFIDLLREHAIPCDSFQLSSGYTTIGSRRYVFTWDRDKFSQPTDTTRHFRDAGLHLAANIKPALLTTHPYYRDVAEAGIFVTNSRTGEPATSMFWGGHGGNVDFTNPRGVQWWKGNVRHQLIDMGIESTWNDNNEYELWSEDAICDGFGHPVELDRIRPVQALLTSRASFEAQREAAPVERPFLISRSGPLGLQRYVQTWSGDNSTSWRTLKYNTRMGVGMSMSGLVNFGHDVGGFAGTARPGPELFARWVANGVMHPRFTIHSWHNDGSVNEPWMYPEITDIVREMIRLRYRLIPFLYTLSYLAAERREPIVNPVFSLDDTLHEESDDFLLGHDLLVASVVEKGQTTRTVTLPHVSDGWFEFDTGVHHDPGTVTLEAPLDRLPLLVCAGAGIPQCELPAPSGEIITTRTVENSPHRIVLYLPDGNGHSQGFFFDDDGHTNGYRQGHGYWLTWSADHTDTTVIVHTHVEGDYQPSWGTMAFALRPGDDRAIKVVADAAQDYHNRKEIMMLRPQDTATRDTKCLSGMWDFAFDAEDRGQTEKWFTRPLPTCTEMAVPASYQDLSTDPAARDHVGPVWYQREVRIPRGWTDDRVVVHFESATHAATVWVNDVEVVRHVGGYLPFEADITDHVCAGKKCRLTVRVDNRLSFQTIPPGIIVDSPEGPKQKYWHDFFNYAGIHRDVWLCRRPQAHIEDVTITTDIDGNDGIVTWSVLLHDAEPLTTRVTIFDTEGNVVAGGTSANAHARIPSVHLWQPGHGYLYEAEISLVDGDQVIDTYQQVFGVRTIRVDGARLLVNGEPVHLTGFGMHEDHQTIGKAHNDALMLRDAACLEWIGANSLRTSHYPYSERILDYADRHGLLVIDETPAVGINMGLGGGIFGAQGYPTFSAETINDKTQKVHAQVIRDLIARDKNHPSVIIWSIANEPESETEAAENYFLPLFDVARAADPTRPVSFVNVMLAPFGKCRVSQYSDVLLLNRYYGWYVDTGDLAAAERHWREEMAGWASENKPIIITEYGADTMPGLHQIPAQPWSEEYQVEVLKMNERVFDSFDAIVGEHIWNFADFATTSGTMRVGGNRKGIFTRDRQPKSAAFHLRKRWRGVAQ</sequence>
<keyword evidence="3 5" id="KW-0378">Hydrolase</keyword>
<dbReference type="InterPro" id="IPR006101">
    <property type="entry name" value="Glyco_hydro_2"/>
</dbReference>
<evidence type="ECO:0000259" key="11">
    <source>
        <dbReference type="Pfam" id="PF17137"/>
    </source>
</evidence>
<dbReference type="PRINTS" id="PR00132">
    <property type="entry name" value="GLHYDRLASE2"/>
</dbReference>
<evidence type="ECO:0000259" key="6">
    <source>
        <dbReference type="Pfam" id="PF00703"/>
    </source>
</evidence>
<evidence type="ECO:0000259" key="10">
    <source>
        <dbReference type="Pfam" id="PF13802"/>
    </source>
</evidence>
<evidence type="ECO:0000256" key="2">
    <source>
        <dbReference type="ARBA" id="ARBA00007806"/>
    </source>
</evidence>
<dbReference type="Gene3D" id="2.60.40.1180">
    <property type="entry name" value="Golgi alpha-mannosidase II"/>
    <property type="match status" value="2"/>
</dbReference>
<dbReference type="CDD" id="cd06599">
    <property type="entry name" value="GH31_glycosidase_Aec37"/>
    <property type="match status" value="1"/>
</dbReference>
<dbReference type="InterPro" id="IPR000322">
    <property type="entry name" value="Glyco_hydro_31_TIM"/>
</dbReference>
<feature type="domain" description="Glycoside hydrolase family 2 immunoglobulin-like beta-sandwich" evidence="6">
    <location>
        <begin position="809"/>
        <end position="902"/>
    </location>
</feature>
<dbReference type="Pfam" id="PF01055">
    <property type="entry name" value="Glyco_hydro_31_2nd"/>
    <property type="match status" value="1"/>
</dbReference>
<dbReference type="Pfam" id="PF02836">
    <property type="entry name" value="Glyco_hydro_2_C"/>
    <property type="match status" value="1"/>
</dbReference>
<gene>
    <name evidence="13" type="ORF">CacPP4_22320</name>
</gene>
<dbReference type="CDD" id="cd14752">
    <property type="entry name" value="GH31_N"/>
    <property type="match status" value="1"/>
</dbReference>
<evidence type="ECO:0000256" key="1">
    <source>
        <dbReference type="ARBA" id="ARBA00007401"/>
    </source>
</evidence>
<dbReference type="InterPro" id="IPR033403">
    <property type="entry name" value="DUF5110"/>
</dbReference>
<dbReference type="SUPFAM" id="SSF49303">
    <property type="entry name" value="beta-Galactosidase/glucuronidase domain"/>
    <property type="match status" value="1"/>
</dbReference>
<dbReference type="InterPro" id="IPR017853">
    <property type="entry name" value="GH"/>
</dbReference>
<keyword evidence="14" id="KW-1185">Reference proteome</keyword>
<dbReference type="PANTHER" id="PTHR10066:SF67">
    <property type="entry name" value="BETA-GLUCURONIDASE"/>
    <property type="match status" value="1"/>
</dbReference>
<dbReference type="InterPro" id="IPR006104">
    <property type="entry name" value="Glyco_hydro_2_N"/>
</dbReference>